<dbReference type="PROSITE" id="PS51892">
    <property type="entry name" value="SUBTILASE"/>
    <property type="match status" value="1"/>
</dbReference>
<name>A0ABD1VMZ8_9LAMI</name>
<dbReference type="InterPro" id="IPR023828">
    <property type="entry name" value="Peptidase_S8_Ser-AS"/>
</dbReference>
<dbReference type="Gene3D" id="3.40.50.200">
    <property type="entry name" value="Peptidase S8/S53 domain"/>
    <property type="match status" value="1"/>
</dbReference>
<evidence type="ECO:0000256" key="2">
    <source>
        <dbReference type="ARBA" id="ARBA00011073"/>
    </source>
</evidence>
<keyword evidence="3" id="KW-0964">Secreted</keyword>
<dbReference type="Pfam" id="PF17766">
    <property type="entry name" value="fn3_6"/>
    <property type="match status" value="1"/>
</dbReference>
<keyword evidence="11" id="KW-0812">Transmembrane</keyword>
<dbReference type="InterPro" id="IPR015500">
    <property type="entry name" value="Peptidase_S8_subtilisin-rel"/>
</dbReference>
<dbReference type="Proteomes" id="UP001604277">
    <property type="component" value="Unassembled WGS sequence"/>
</dbReference>
<evidence type="ECO:0000259" key="14">
    <source>
        <dbReference type="Pfam" id="PF17766"/>
    </source>
</evidence>
<dbReference type="GO" id="GO:0005576">
    <property type="term" value="C:extracellular region"/>
    <property type="evidence" value="ECO:0007669"/>
    <property type="project" value="UniProtKB-SubCell"/>
</dbReference>
<evidence type="ECO:0000256" key="7">
    <source>
        <dbReference type="ARBA" id="ARBA00022825"/>
    </source>
</evidence>
<keyword evidence="7 10" id="KW-0720">Serine protease</keyword>
<dbReference type="SUPFAM" id="SSF52743">
    <property type="entry name" value="Subtilisin-like"/>
    <property type="match status" value="1"/>
</dbReference>
<feature type="active site" description="Charge relay system" evidence="9 10">
    <location>
        <position position="157"/>
    </location>
</feature>
<dbReference type="CDD" id="cd04852">
    <property type="entry name" value="Peptidases_S8_3"/>
    <property type="match status" value="1"/>
</dbReference>
<evidence type="ECO:0000313" key="16">
    <source>
        <dbReference type="Proteomes" id="UP001604277"/>
    </source>
</evidence>
<organism evidence="15 16">
    <name type="scientific">Forsythia ovata</name>
    <dbReference type="NCBI Taxonomy" id="205694"/>
    <lineage>
        <taxon>Eukaryota</taxon>
        <taxon>Viridiplantae</taxon>
        <taxon>Streptophyta</taxon>
        <taxon>Embryophyta</taxon>
        <taxon>Tracheophyta</taxon>
        <taxon>Spermatophyta</taxon>
        <taxon>Magnoliopsida</taxon>
        <taxon>eudicotyledons</taxon>
        <taxon>Gunneridae</taxon>
        <taxon>Pentapetalae</taxon>
        <taxon>asterids</taxon>
        <taxon>lamiids</taxon>
        <taxon>Lamiales</taxon>
        <taxon>Oleaceae</taxon>
        <taxon>Forsythieae</taxon>
        <taxon>Forsythia</taxon>
    </lineage>
</organism>
<evidence type="ECO:0000259" key="13">
    <source>
        <dbReference type="Pfam" id="PF05922"/>
    </source>
</evidence>
<keyword evidence="4 10" id="KW-0645">Protease</keyword>
<comment type="similarity">
    <text evidence="2 10">Belongs to the peptidase S8 family.</text>
</comment>
<comment type="caution">
    <text evidence="15">The sequence shown here is derived from an EMBL/GenBank/DDBJ whole genome shotgun (WGS) entry which is preliminary data.</text>
</comment>
<dbReference type="GO" id="GO:0004252">
    <property type="term" value="F:serine-type endopeptidase activity"/>
    <property type="evidence" value="ECO:0007669"/>
    <property type="project" value="UniProtKB-UniRule"/>
</dbReference>
<dbReference type="EMBL" id="JBFOLJ010000005">
    <property type="protein sequence ID" value="KAL2538023.1"/>
    <property type="molecule type" value="Genomic_DNA"/>
</dbReference>
<dbReference type="PROSITE" id="PS00138">
    <property type="entry name" value="SUBTILASE_SER"/>
    <property type="match status" value="1"/>
</dbReference>
<dbReference type="CDD" id="cd02120">
    <property type="entry name" value="PA_subtilisin_like"/>
    <property type="match status" value="1"/>
</dbReference>
<dbReference type="Gene3D" id="3.30.70.80">
    <property type="entry name" value="Peptidase S8 propeptide/proteinase inhibitor I9"/>
    <property type="match status" value="1"/>
</dbReference>
<evidence type="ECO:0000256" key="8">
    <source>
        <dbReference type="ARBA" id="ARBA00023180"/>
    </source>
</evidence>
<dbReference type="InterPro" id="IPR034197">
    <property type="entry name" value="Peptidases_S8_3"/>
</dbReference>
<evidence type="ECO:0000256" key="10">
    <source>
        <dbReference type="PROSITE-ProRule" id="PRU01240"/>
    </source>
</evidence>
<dbReference type="GO" id="GO:0006508">
    <property type="term" value="P:proteolysis"/>
    <property type="evidence" value="ECO:0007669"/>
    <property type="project" value="UniProtKB-KW"/>
</dbReference>
<dbReference type="PRINTS" id="PR00723">
    <property type="entry name" value="SUBTILISIN"/>
</dbReference>
<feature type="active site" description="Charge relay system" evidence="9 10">
    <location>
        <position position="228"/>
    </location>
</feature>
<dbReference type="PANTHER" id="PTHR10795">
    <property type="entry name" value="PROPROTEIN CONVERTASE SUBTILISIN/KEXIN"/>
    <property type="match status" value="1"/>
</dbReference>
<evidence type="ECO:0000256" key="9">
    <source>
        <dbReference type="PIRSR" id="PIRSR615500-1"/>
    </source>
</evidence>
<dbReference type="InterPro" id="IPR041469">
    <property type="entry name" value="Subtilisin-like_FN3"/>
</dbReference>
<sequence length="836" mass="90612">MEVTAQYMAQQKFCKMEFPLVFMFTLFAVAFLVSGERSTYIVHMDKSFMPKAFFDHTHWYSSTVDSLKSISPTSNGQHQNQPSLVYTYDNAFHGFSAVLSKQELETLEKSPGFVSAYNDRVVTLDTTHTFEFLSLNPATGLWPASEYGKDVIVGVIDTGVWPESLSYNDDGMGDIPARWKGICEEGQEFNASLCNKKLIGVRYFNKGVIAGNPNTTLSMNSGRDTLGHGTHTSSTAAGNYVEGASVFGYASGTARGMAPRAHVAMYKVLWDEGRYASDVLAGMDQAVADGVDVISISMGFDDVPLYQDPIAIASFGAMEKGVLVSSSAGNEHDLGSLHNGIPWVLTVAAGSIDRLFAGTLTLGNGKSIKGWTMFPAPALIKDVPLIYNKTISSCNSTMAFSSVGYGIVICENGSFYEQFSYVSQSKAAAGIFISDEIFEDSSFNFPGVVISSADAPVLFDYVKKVARPSASIKFQQTFFGAKPAPVVASYTSRGPAPSYPGVLKPDVMAPGSLVLASWIPDSETGFISNTALTSDFVMISGTSMSCPHAAGIAALLKGAHPEWSPAAIRSAMMTTASPFDNTENYIRDYGLNNEIATPLAMGAGQVNPNGALNPGLIYDTMPQDYINLLCSMNFTQKQIKTITRTSYTCSNPSSDLNYPSFIALYTNGTTTKLVQKFQRTVTNVGDSAATYKVKVTAPEGSIVNVYPTTLLFGEQYQKQSYTVTISYKGDISGAVTFGSLIWVEDNGHYAVRKQLLLEFLNVRSVKFLDNLLNLEVSRGSATEAWKSGEVCVIVGIMVEVWWSLLGAAFPAVIAGQAFRLKRKRAEDYKYPTGMMF</sequence>
<keyword evidence="6 10" id="KW-0378">Hydrolase</keyword>
<dbReference type="FunFam" id="3.40.50.200:FF:000006">
    <property type="entry name" value="Subtilisin-like protease SBT1.5"/>
    <property type="match status" value="1"/>
</dbReference>
<dbReference type="Pfam" id="PF00082">
    <property type="entry name" value="Peptidase_S8"/>
    <property type="match status" value="1"/>
</dbReference>
<comment type="subcellular location">
    <subcellularLocation>
        <location evidence="1">Secreted</location>
    </subcellularLocation>
</comment>
<evidence type="ECO:0000256" key="1">
    <source>
        <dbReference type="ARBA" id="ARBA00004613"/>
    </source>
</evidence>
<dbReference type="FunFam" id="3.30.70.80:FF:000003">
    <property type="entry name" value="Subtilisin-like protease SBT1.9"/>
    <property type="match status" value="1"/>
</dbReference>
<keyword evidence="5" id="KW-0732">Signal</keyword>
<keyword evidence="11" id="KW-0472">Membrane</keyword>
<feature type="domain" description="Peptidase S8/S53" evidence="12">
    <location>
        <begin position="148"/>
        <end position="582"/>
    </location>
</feature>
<dbReference type="InterPro" id="IPR010259">
    <property type="entry name" value="S8pro/Inhibitor_I9"/>
</dbReference>
<evidence type="ECO:0000256" key="6">
    <source>
        <dbReference type="ARBA" id="ARBA00022801"/>
    </source>
</evidence>
<keyword evidence="16" id="KW-1185">Reference proteome</keyword>
<accession>A0ABD1VMZ8</accession>
<dbReference type="Gene3D" id="2.60.40.2310">
    <property type="match status" value="1"/>
</dbReference>
<evidence type="ECO:0000256" key="3">
    <source>
        <dbReference type="ARBA" id="ARBA00022525"/>
    </source>
</evidence>
<feature type="transmembrane region" description="Helical" evidence="11">
    <location>
        <begin position="800"/>
        <end position="820"/>
    </location>
</feature>
<evidence type="ECO:0000256" key="5">
    <source>
        <dbReference type="ARBA" id="ARBA00022729"/>
    </source>
</evidence>
<dbReference type="AlphaFoldDB" id="A0ABD1VMZ8"/>
<keyword evidence="8" id="KW-0325">Glycoprotein</keyword>
<protein>
    <submittedName>
        <fullName evidence="15">Subtilisin-like serine endopeptidase family protein</fullName>
    </submittedName>
</protein>
<dbReference type="InterPro" id="IPR036852">
    <property type="entry name" value="Peptidase_S8/S53_dom_sf"/>
</dbReference>
<proteinExistence type="inferred from homology"/>
<feature type="domain" description="Inhibitor I9" evidence="13">
    <location>
        <begin position="39"/>
        <end position="124"/>
    </location>
</feature>
<feature type="domain" description="Subtilisin-like protease fibronectin type-III" evidence="14">
    <location>
        <begin position="655"/>
        <end position="753"/>
    </location>
</feature>
<keyword evidence="11" id="KW-1133">Transmembrane helix</keyword>
<evidence type="ECO:0000259" key="12">
    <source>
        <dbReference type="Pfam" id="PF00082"/>
    </source>
</evidence>
<evidence type="ECO:0000313" key="15">
    <source>
        <dbReference type="EMBL" id="KAL2538023.1"/>
    </source>
</evidence>
<dbReference type="Pfam" id="PF05922">
    <property type="entry name" value="Inhibitor_I9"/>
    <property type="match status" value="1"/>
</dbReference>
<evidence type="ECO:0000256" key="4">
    <source>
        <dbReference type="ARBA" id="ARBA00022670"/>
    </source>
</evidence>
<evidence type="ECO:0000256" key="11">
    <source>
        <dbReference type="SAM" id="Phobius"/>
    </source>
</evidence>
<dbReference type="InterPro" id="IPR045051">
    <property type="entry name" value="SBT"/>
</dbReference>
<dbReference type="InterPro" id="IPR000209">
    <property type="entry name" value="Peptidase_S8/S53_dom"/>
</dbReference>
<dbReference type="Gene3D" id="3.50.30.30">
    <property type="match status" value="1"/>
</dbReference>
<gene>
    <name evidence="15" type="ORF">Fot_19414</name>
</gene>
<feature type="active site" description="Charge relay system" evidence="9 10">
    <location>
        <position position="543"/>
    </location>
</feature>
<reference evidence="16" key="1">
    <citation type="submission" date="2024-07" db="EMBL/GenBank/DDBJ databases">
        <title>Two chromosome-level genome assemblies of Korean endemic species Abeliophyllum distichum and Forsythia ovata (Oleaceae).</title>
        <authorList>
            <person name="Jang H."/>
        </authorList>
    </citation>
    <scope>NUCLEOTIDE SEQUENCE [LARGE SCALE GENOMIC DNA]</scope>
</reference>
<dbReference type="InterPro" id="IPR037045">
    <property type="entry name" value="S8pro/Inhibitor_I9_sf"/>
</dbReference>